<evidence type="ECO:0000313" key="3">
    <source>
        <dbReference type="Proteomes" id="UP000001935"/>
    </source>
</evidence>
<organism evidence="2 3">
    <name type="scientific">Anaeromyxobacter dehalogenans (strain 2CP-C)</name>
    <dbReference type="NCBI Taxonomy" id="290397"/>
    <lineage>
        <taxon>Bacteria</taxon>
        <taxon>Pseudomonadati</taxon>
        <taxon>Myxococcota</taxon>
        <taxon>Myxococcia</taxon>
        <taxon>Myxococcales</taxon>
        <taxon>Cystobacterineae</taxon>
        <taxon>Anaeromyxobacteraceae</taxon>
        <taxon>Anaeromyxobacter</taxon>
    </lineage>
</organism>
<protein>
    <submittedName>
        <fullName evidence="2">Uncharacterized protein</fullName>
    </submittedName>
</protein>
<reference evidence="2" key="1">
    <citation type="submission" date="2006-01" db="EMBL/GenBank/DDBJ databases">
        <title>Complete sequence of Anaeromyxobacter dehalogenans 2CP-C.</title>
        <authorList>
            <consortium name="US DOE Joint Genome Institute"/>
            <person name="Copeland A."/>
            <person name="Lucas S."/>
            <person name="Lapidus A."/>
            <person name="Barry K."/>
            <person name="Detter J.C."/>
            <person name="Glavina T."/>
            <person name="Hammon N."/>
            <person name="Israni S."/>
            <person name="Pitluck S."/>
            <person name="Brettin T."/>
            <person name="Bruce D."/>
            <person name="Han C."/>
            <person name="Tapia R."/>
            <person name="Gilna P."/>
            <person name="Kiss H."/>
            <person name="Schmutz J."/>
            <person name="Larimer F."/>
            <person name="Land M."/>
            <person name="Kyrpides N."/>
            <person name="Anderson I."/>
            <person name="Sanford R.A."/>
            <person name="Ritalahti K.M."/>
            <person name="Thomas H.S."/>
            <person name="Kirby J.R."/>
            <person name="Zhulin I.B."/>
            <person name="Loeffler F.E."/>
            <person name="Richardson P."/>
        </authorList>
    </citation>
    <scope>NUCLEOTIDE SEQUENCE</scope>
    <source>
        <strain evidence="2">2CP-C</strain>
    </source>
</reference>
<feature type="region of interest" description="Disordered" evidence="1">
    <location>
        <begin position="122"/>
        <end position="190"/>
    </location>
</feature>
<feature type="compositionally biased region" description="Polar residues" evidence="1">
    <location>
        <begin position="166"/>
        <end position="190"/>
    </location>
</feature>
<dbReference type="HOGENOM" id="CLU_113283_1_0_7"/>
<gene>
    <name evidence="2" type="ordered locus">Adeh_1080</name>
</gene>
<name>Q2IPX3_ANADE</name>
<proteinExistence type="predicted"/>
<accession>Q2IPX3</accession>
<feature type="region of interest" description="Disordered" evidence="1">
    <location>
        <begin position="52"/>
        <end position="86"/>
    </location>
</feature>
<dbReference type="STRING" id="290397.Adeh_1080"/>
<evidence type="ECO:0000256" key="1">
    <source>
        <dbReference type="SAM" id="MobiDB-lite"/>
    </source>
</evidence>
<feature type="compositionally biased region" description="Low complexity" evidence="1">
    <location>
        <begin position="125"/>
        <end position="139"/>
    </location>
</feature>
<dbReference type="EMBL" id="CP000251">
    <property type="protein sequence ID" value="ABC80855.1"/>
    <property type="molecule type" value="Genomic_DNA"/>
</dbReference>
<dbReference type="AlphaFoldDB" id="Q2IPX3"/>
<dbReference type="Proteomes" id="UP000001935">
    <property type="component" value="Chromosome"/>
</dbReference>
<dbReference type="KEGG" id="ade:Adeh_1080"/>
<dbReference type="AntiFam" id="ANF00062">
    <property type="entry name" value="Shadow ORF (opposite ABC transporter protein)"/>
</dbReference>
<dbReference type="eggNOG" id="ENOG503165K">
    <property type="taxonomic scope" value="Bacteria"/>
</dbReference>
<evidence type="ECO:0000313" key="2">
    <source>
        <dbReference type="EMBL" id="ABC80855.1"/>
    </source>
</evidence>
<sequence>MCVTTTAVIPIRTFRSASKAWIPSAVCGSRLPVGSSASSSFGWRHSARARATRCCSPPDSSPGRCSIRSPRPTVSSISAARRRASARATRRMSAGIMAFSSAVNSGSRWWLWNTNPMVWFRNAARPSSPRPNTSSPSNRTRPREGTSSAPSRCRNVLLPAPDGPVSATSSPAAISRSMPRSTSRRFSPMR</sequence>